<feature type="transmembrane region" description="Helical" evidence="6">
    <location>
        <begin position="50"/>
        <end position="73"/>
    </location>
</feature>
<dbReference type="GO" id="GO:0016020">
    <property type="term" value="C:membrane"/>
    <property type="evidence" value="ECO:0007669"/>
    <property type="project" value="UniProtKB-SubCell"/>
</dbReference>
<dbReference type="InterPro" id="IPR036259">
    <property type="entry name" value="MFS_trans_sf"/>
</dbReference>
<reference evidence="7 8" key="1">
    <citation type="submission" date="2020-11" db="EMBL/GenBank/DDBJ databases">
        <title>Kefir isolates.</title>
        <authorList>
            <person name="Marcisauskas S."/>
            <person name="Kim Y."/>
            <person name="Blasche S."/>
        </authorList>
    </citation>
    <scope>NUCLEOTIDE SEQUENCE [LARGE SCALE GENOMIC DNA]</scope>
    <source>
        <strain evidence="7 8">KR</strain>
    </source>
</reference>
<feature type="transmembrane region" description="Helical" evidence="6">
    <location>
        <begin position="117"/>
        <end position="134"/>
    </location>
</feature>
<feature type="transmembrane region" description="Helical" evidence="6">
    <location>
        <begin position="93"/>
        <end position="110"/>
    </location>
</feature>
<dbReference type="EMBL" id="PUHQ01000052">
    <property type="protein sequence ID" value="KAG0659610.1"/>
    <property type="molecule type" value="Genomic_DNA"/>
</dbReference>
<comment type="caution">
    <text evidence="7">The sequence shown here is derived from an EMBL/GenBank/DDBJ whole genome shotgun (WGS) entry which is preliminary data.</text>
</comment>
<feature type="transmembrane region" description="Helical" evidence="6">
    <location>
        <begin position="209"/>
        <end position="229"/>
    </location>
</feature>
<dbReference type="GO" id="GO:0022857">
    <property type="term" value="F:transmembrane transporter activity"/>
    <property type="evidence" value="ECO:0007669"/>
    <property type="project" value="InterPro"/>
</dbReference>
<evidence type="ECO:0000256" key="5">
    <source>
        <dbReference type="ARBA" id="ARBA00023136"/>
    </source>
</evidence>
<keyword evidence="2" id="KW-0813">Transport</keyword>
<evidence type="ECO:0000256" key="6">
    <source>
        <dbReference type="SAM" id="Phobius"/>
    </source>
</evidence>
<name>A0A9P6W1I2_RHOMI</name>
<feature type="transmembrane region" description="Helical" evidence="6">
    <location>
        <begin position="437"/>
        <end position="458"/>
    </location>
</feature>
<evidence type="ECO:0008006" key="9">
    <source>
        <dbReference type="Google" id="ProtNLM"/>
    </source>
</evidence>
<proteinExistence type="predicted"/>
<evidence type="ECO:0000313" key="8">
    <source>
        <dbReference type="Proteomes" id="UP000777482"/>
    </source>
</evidence>
<feature type="transmembrane region" description="Helical" evidence="6">
    <location>
        <begin position="343"/>
        <end position="362"/>
    </location>
</feature>
<feature type="transmembrane region" description="Helical" evidence="6">
    <location>
        <begin position="146"/>
        <end position="167"/>
    </location>
</feature>
<comment type="subcellular location">
    <subcellularLocation>
        <location evidence="1">Membrane</location>
        <topology evidence="1">Multi-pass membrane protein</topology>
    </subcellularLocation>
</comment>
<accession>A0A9P6W1I2</accession>
<dbReference type="PANTHER" id="PTHR43791:SF16">
    <property type="entry name" value="TRANSPORTER, PUTATIVE (AFU_ORTHOLOGUE AFUA_3G01840)-RELATED"/>
    <property type="match status" value="1"/>
</dbReference>
<keyword evidence="5 6" id="KW-0472">Membrane</keyword>
<evidence type="ECO:0000256" key="4">
    <source>
        <dbReference type="ARBA" id="ARBA00022989"/>
    </source>
</evidence>
<feature type="transmembrane region" description="Helical" evidence="6">
    <location>
        <begin position="314"/>
        <end position="336"/>
    </location>
</feature>
<evidence type="ECO:0000313" key="7">
    <source>
        <dbReference type="EMBL" id="KAG0659610.1"/>
    </source>
</evidence>
<dbReference type="InterPro" id="IPR011701">
    <property type="entry name" value="MFS"/>
</dbReference>
<feature type="transmembrane region" description="Helical" evidence="6">
    <location>
        <begin position="179"/>
        <end position="197"/>
    </location>
</feature>
<evidence type="ECO:0000256" key="2">
    <source>
        <dbReference type="ARBA" id="ARBA00022448"/>
    </source>
</evidence>
<dbReference type="PANTHER" id="PTHR43791">
    <property type="entry name" value="PERMEASE-RELATED"/>
    <property type="match status" value="1"/>
</dbReference>
<dbReference type="SUPFAM" id="SSF103473">
    <property type="entry name" value="MFS general substrate transporter"/>
    <property type="match status" value="1"/>
</dbReference>
<keyword evidence="4 6" id="KW-1133">Transmembrane helix</keyword>
<keyword evidence="8" id="KW-1185">Reference proteome</keyword>
<feature type="transmembrane region" description="Helical" evidence="6">
    <location>
        <begin position="277"/>
        <end position="294"/>
    </location>
</feature>
<sequence length="541" mass="59899">MATAHASAAAGDLVDEKDLGAIEQYENSSMPVTVSAEDDKRIRRKTDWRILTILCLVFGLQVLDKNVMGYTATVGLKTDANLKGNEYSTLSSIAAYAQLACQPLGAFLLVRFPINRLLAVLMFCWGGVLMGMAGATNFPTLTATRFLLGAFESLSMPAFTLSTVTWYRRAEQPLRMALWYCQNGTASILGAFFVWALSHGSPKLHVYQITFLFTGGLTLLFVPVAWLFWDEKPEKAKFLSPEDRLKAVERLKANQTSSANKKFDWSQIKELFLDPKTYLFATLAVLCNIVPFVYNTFGSILLETLVGFDKKTVLLLNMPYGALQIVCILLTSWCATRFRVKSLFFALLYVPPVIGYALLYTLPRTDANIGPLLFGFYLTAFAFGASPLLVAWIGANTAGSTKKAGLVSIYQACSAAGNIIAPNLFRATDAPLYRNGLKYVLVLVCIALLNIALLVLLLRWQNAQKKRQRVAQGKPADLKDVSMALKLDNSDDQLHGIQEIRLDSSSEQGVEGDLKKAELVPTQAEDEDQTDRQNVMFIYVY</sequence>
<dbReference type="Proteomes" id="UP000777482">
    <property type="component" value="Unassembled WGS sequence"/>
</dbReference>
<evidence type="ECO:0000256" key="3">
    <source>
        <dbReference type="ARBA" id="ARBA00022692"/>
    </source>
</evidence>
<protein>
    <recommendedName>
        <fullName evidence="9">MFS general substrate transporter</fullName>
    </recommendedName>
</protein>
<evidence type="ECO:0000256" key="1">
    <source>
        <dbReference type="ARBA" id="ARBA00004141"/>
    </source>
</evidence>
<feature type="transmembrane region" description="Helical" evidence="6">
    <location>
        <begin position="374"/>
        <end position="395"/>
    </location>
</feature>
<feature type="transmembrane region" description="Helical" evidence="6">
    <location>
        <begin position="407"/>
        <end position="425"/>
    </location>
</feature>
<dbReference type="OrthoDB" id="6730379at2759"/>
<dbReference type="Pfam" id="PF07690">
    <property type="entry name" value="MFS_1"/>
    <property type="match status" value="1"/>
</dbReference>
<gene>
    <name evidence="7" type="ORF">C6P46_005101</name>
</gene>
<dbReference type="Gene3D" id="1.20.1250.20">
    <property type="entry name" value="MFS general substrate transporter like domains"/>
    <property type="match status" value="2"/>
</dbReference>
<organism evidence="7 8">
    <name type="scientific">Rhodotorula mucilaginosa</name>
    <name type="common">Yeast</name>
    <name type="synonym">Rhodotorula rubra</name>
    <dbReference type="NCBI Taxonomy" id="5537"/>
    <lineage>
        <taxon>Eukaryota</taxon>
        <taxon>Fungi</taxon>
        <taxon>Dikarya</taxon>
        <taxon>Basidiomycota</taxon>
        <taxon>Pucciniomycotina</taxon>
        <taxon>Microbotryomycetes</taxon>
        <taxon>Sporidiobolales</taxon>
        <taxon>Sporidiobolaceae</taxon>
        <taxon>Rhodotorula</taxon>
    </lineage>
</organism>
<dbReference type="AlphaFoldDB" id="A0A9P6W1I2"/>
<keyword evidence="3 6" id="KW-0812">Transmembrane</keyword>